<keyword evidence="3" id="KW-1185">Reference proteome</keyword>
<organism evidence="2 3">
    <name type="scientific">Serendipita vermifera MAFF 305830</name>
    <dbReference type="NCBI Taxonomy" id="933852"/>
    <lineage>
        <taxon>Eukaryota</taxon>
        <taxon>Fungi</taxon>
        <taxon>Dikarya</taxon>
        <taxon>Basidiomycota</taxon>
        <taxon>Agaricomycotina</taxon>
        <taxon>Agaricomycetes</taxon>
        <taxon>Sebacinales</taxon>
        <taxon>Serendipitaceae</taxon>
        <taxon>Serendipita</taxon>
    </lineage>
</organism>
<dbReference type="HOGENOM" id="CLU_2777519_0_0_1"/>
<proteinExistence type="predicted"/>
<protein>
    <submittedName>
        <fullName evidence="2">Uncharacterized protein</fullName>
    </submittedName>
</protein>
<dbReference type="AlphaFoldDB" id="A0A0C3AZD0"/>
<gene>
    <name evidence="2" type="ORF">M408DRAFT_26321</name>
</gene>
<feature type="region of interest" description="Disordered" evidence="1">
    <location>
        <begin position="15"/>
        <end position="35"/>
    </location>
</feature>
<feature type="region of interest" description="Disordered" evidence="1">
    <location>
        <begin position="49"/>
        <end position="69"/>
    </location>
</feature>
<accession>A0A0C3AZD0</accession>
<name>A0A0C3AZD0_SERVB</name>
<evidence type="ECO:0000313" key="2">
    <source>
        <dbReference type="EMBL" id="KIM25334.1"/>
    </source>
</evidence>
<dbReference type="EMBL" id="KN824315">
    <property type="protein sequence ID" value="KIM25334.1"/>
    <property type="molecule type" value="Genomic_DNA"/>
</dbReference>
<reference evidence="2 3" key="1">
    <citation type="submission" date="2014-04" db="EMBL/GenBank/DDBJ databases">
        <authorList>
            <consortium name="DOE Joint Genome Institute"/>
            <person name="Kuo A."/>
            <person name="Zuccaro A."/>
            <person name="Kohler A."/>
            <person name="Nagy L.G."/>
            <person name="Floudas D."/>
            <person name="Copeland A."/>
            <person name="Barry K.W."/>
            <person name="Cichocki N."/>
            <person name="Veneault-Fourrey C."/>
            <person name="LaButti K."/>
            <person name="Lindquist E.A."/>
            <person name="Lipzen A."/>
            <person name="Lundell T."/>
            <person name="Morin E."/>
            <person name="Murat C."/>
            <person name="Sun H."/>
            <person name="Tunlid A."/>
            <person name="Henrissat B."/>
            <person name="Grigoriev I.V."/>
            <person name="Hibbett D.S."/>
            <person name="Martin F."/>
            <person name="Nordberg H.P."/>
            <person name="Cantor M.N."/>
            <person name="Hua S.X."/>
        </authorList>
    </citation>
    <scope>NUCLEOTIDE SEQUENCE [LARGE SCALE GENOMIC DNA]</scope>
    <source>
        <strain evidence="2 3">MAFF 305830</strain>
    </source>
</reference>
<dbReference type="Proteomes" id="UP000054097">
    <property type="component" value="Unassembled WGS sequence"/>
</dbReference>
<reference evidence="3" key="2">
    <citation type="submission" date="2015-01" db="EMBL/GenBank/DDBJ databases">
        <title>Evolutionary Origins and Diversification of the Mycorrhizal Mutualists.</title>
        <authorList>
            <consortium name="DOE Joint Genome Institute"/>
            <consortium name="Mycorrhizal Genomics Consortium"/>
            <person name="Kohler A."/>
            <person name="Kuo A."/>
            <person name="Nagy L.G."/>
            <person name="Floudas D."/>
            <person name="Copeland A."/>
            <person name="Barry K.W."/>
            <person name="Cichocki N."/>
            <person name="Veneault-Fourrey C."/>
            <person name="LaButti K."/>
            <person name="Lindquist E.A."/>
            <person name="Lipzen A."/>
            <person name="Lundell T."/>
            <person name="Morin E."/>
            <person name="Murat C."/>
            <person name="Riley R."/>
            <person name="Ohm R."/>
            <person name="Sun H."/>
            <person name="Tunlid A."/>
            <person name="Henrissat B."/>
            <person name="Grigoriev I.V."/>
            <person name="Hibbett D.S."/>
            <person name="Martin F."/>
        </authorList>
    </citation>
    <scope>NUCLEOTIDE SEQUENCE [LARGE SCALE GENOMIC DNA]</scope>
    <source>
        <strain evidence="3">MAFF 305830</strain>
    </source>
</reference>
<evidence type="ECO:0000256" key="1">
    <source>
        <dbReference type="SAM" id="MobiDB-lite"/>
    </source>
</evidence>
<sequence>MVLVSDGEYKPIKKDTVLMQEDSDEKAGPNSPISKLPFDILSETFKLCMERNDPDDPSSVVPNIPSKRG</sequence>
<evidence type="ECO:0000313" key="3">
    <source>
        <dbReference type="Proteomes" id="UP000054097"/>
    </source>
</evidence>